<keyword evidence="5" id="KW-1185">Reference proteome</keyword>
<dbReference type="SUPFAM" id="SSF48452">
    <property type="entry name" value="TPR-like"/>
    <property type="match status" value="1"/>
</dbReference>
<dbReference type="Pfam" id="PF07719">
    <property type="entry name" value="TPR_2"/>
    <property type="match status" value="1"/>
</dbReference>
<dbReference type="AlphaFoldDB" id="A0A1R3I718"/>
<reference evidence="4 5" key="1">
    <citation type="submission" date="2013-09" db="EMBL/GenBank/DDBJ databases">
        <title>Corchorus capsularis genome sequencing.</title>
        <authorList>
            <person name="Alam M."/>
            <person name="Haque M.S."/>
            <person name="Islam M.S."/>
            <person name="Emdad E.M."/>
            <person name="Islam M.M."/>
            <person name="Ahmed B."/>
            <person name="Halim A."/>
            <person name="Hossen Q.M.M."/>
            <person name="Hossain M.Z."/>
            <person name="Ahmed R."/>
            <person name="Khan M.M."/>
            <person name="Islam R."/>
            <person name="Rashid M.M."/>
            <person name="Khan S.A."/>
            <person name="Rahman M.S."/>
            <person name="Alam M."/>
        </authorList>
    </citation>
    <scope>NUCLEOTIDE SEQUENCE [LARGE SCALE GENOMIC DNA]</scope>
    <source>
        <strain evidence="5">cv. CVL-1</strain>
        <tissue evidence="4">Whole seedling</tissue>
    </source>
</reference>
<keyword evidence="2 3" id="KW-0802">TPR repeat</keyword>
<dbReference type="InterPro" id="IPR051616">
    <property type="entry name" value="Cul2-RING_E3_ligase_SR"/>
</dbReference>
<dbReference type="PROSITE" id="PS50293">
    <property type="entry name" value="TPR_REGION"/>
    <property type="match status" value="1"/>
</dbReference>
<dbReference type="PANTHER" id="PTHR46224">
    <property type="entry name" value="ANKYRIN REPEAT FAMILY PROTEIN"/>
    <property type="match status" value="1"/>
</dbReference>
<dbReference type="PANTHER" id="PTHR46224:SF6">
    <property type="entry name" value="ANKYRIN REPEAT FAMILY PROTEIN"/>
    <property type="match status" value="1"/>
</dbReference>
<accession>A0A1R3I718</accession>
<dbReference type="InterPro" id="IPR011990">
    <property type="entry name" value="TPR-like_helical_dom_sf"/>
</dbReference>
<dbReference type="Proteomes" id="UP000188268">
    <property type="component" value="Unassembled WGS sequence"/>
</dbReference>
<feature type="repeat" description="TPR" evidence="3">
    <location>
        <begin position="125"/>
        <end position="158"/>
    </location>
</feature>
<gene>
    <name evidence="4" type="ORF">CCACVL1_14418</name>
</gene>
<evidence type="ECO:0000256" key="2">
    <source>
        <dbReference type="ARBA" id="ARBA00022803"/>
    </source>
</evidence>
<dbReference type="PROSITE" id="PS50005">
    <property type="entry name" value="TPR"/>
    <property type="match status" value="1"/>
</dbReference>
<keyword evidence="1" id="KW-0677">Repeat</keyword>
<organism evidence="4 5">
    <name type="scientific">Corchorus capsularis</name>
    <name type="common">Jute</name>
    <dbReference type="NCBI Taxonomy" id="210143"/>
    <lineage>
        <taxon>Eukaryota</taxon>
        <taxon>Viridiplantae</taxon>
        <taxon>Streptophyta</taxon>
        <taxon>Embryophyta</taxon>
        <taxon>Tracheophyta</taxon>
        <taxon>Spermatophyta</taxon>
        <taxon>Magnoliopsida</taxon>
        <taxon>eudicotyledons</taxon>
        <taxon>Gunneridae</taxon>
        <taxon>Pentapetalae</taxon>
        <taxon>rosids</taxon>
        <taxon>malvids</taxon>
        <taxon>Malvales</taxon>
        <taxon>Malvaceae</taxon>
        <taxon>Grewioideae</taxon>
        <taxon>Apeibeae</taxon>
        <taxon>Corchorus</taxon>
    </lineage>
</organism>
<name>A0A1R3I718_COCAP</name>
<proteinExistence type="predicted"/>
<protein>
    <submittedName>
        <fullName evidence="4">Uncharacterized protein</fullName>
    </submittedName>
</protein>
<dbReference type="SMART" id="SM00028">
    <property type="entry name" value="TPR"/>
    <property type="match status" value="2"/>
</dbReference>
<comment type="caution">
    <text evidence="4">The sequence shown here is derived from an EMBL/GenBank/DDBJ whole genome shotgun (WGS) entry which is preliminary data.</text>
</comment>
<evidence type="ECO:0000256" key="1">
    <source>
        <dbReference type="ARBA" id="ARBA00022737"/>
    </source>
</evidence>
<dbReference type="OrthoDB" id="590877at2759"/>
<dbReference type="Gene3D" id="1.25.40.10">
    <property type="entry name" value="Tetratricopeptide repeat domain"/>
    <property type="match status" value="1"/>
</dbReference>
<dbReference type="InterPro" id="IPR019734">
    <property type="entry name" value="TPR_rpt"/>
</dbReference>
<dbReference type="InterPro" id="IPR013105">
    <property type="entry name" value="TPR_2"/>
</dbReference>
<evidence type="ECO:0000256" key="3">
    <source>
        <dbReference type="PROSITE-ProRule" id="PRU00339"/>
    </source>
</evidence>
<dbReference type="Gramene" id="OMO78396">
    <property type="protein sequence ID" value="OMO78396"/>
    <property type="gene ID" value="CCACVL1_14418"/>
</dbReference>
<dbReference type="EMBL" id="AWWV01010569">
    <property type="protein sequence ID" value="OMO78396.1"/>
    <property type="molecule type" value="Genomic_DNA"/>
</dbReference>
<evidence type="ECO:0000313" key="5">
    <source>
        <dbReference type="Proteomes" id="UP000188268"/>
    </source>
</evidence>
<sequence length="161" mass="18385">MPIEYAAGFHQRQVVQLLLPHTSRITLIRYWTVQGVMDYYAPLSRRTFFESKVEPLRSKAHEFMLEGRYDDAAIDRLTTALSFFPARPGVLFFERYDCWLHLGNGSCALHDAHMVLRFMDAGQSSECHRRVGAAYMLLGQYSEAVASLERALQLNPGAMPI</sequence>
<evidence type="ECO:0000313" key="4">
    <source>
        <dbReference type="EMBL" id="OMO78396.1"/>
    </source>
</evidence>
<dbReference type="STRING" id="210143.A0A1R3I718"/>